<dbReference type="GO" id="GO:0006627">
    <property type="term" value="P:protein processing involved in protein targeting to mitochondrion"/>
    <property type="evidence" value="ECO:0007669"/>
    <property type="project" value="TreeGrafter"/>
</dbReference>
<dbReference type="PANTHER" id="PTHR11851">
    <property type="entry name" value="METALLOPROTEASE"/>
    <property type="match status" value="1"/>
</dbReference>
<dbReference type="FunFam" id="3.30.830.10:FF:000032">
    <property type="entry name" value="Mitochondrial processing peptidase, alpha subunit"/>
    <property type="match status" value="1"/>
</dbReference>
<comment type="similarity">
    <text evidence="3 10">Belongs to the peptidase M16 family.</text>
</comment>
<evidence type="ECO:0000256" key="6">
    <source>
        <dbReference type="ARBA" id="ARBA00023128"/>
    </source>
</evidence>
<dbReference type="InterPro" id="IPR011765">
    <property type="entry name" value="Pept_M16_N"/>
</dbReference>
<dbReference type="PROSITE" id="PS00143">
    <property type="entry name" value="INSULINASE"/>
    <property type="match status" value="1"/>
</dbReference>
<evidence type="ECO:0000313" key="15">
    <source>
        <dbReference type="Proteomes" id="UP000192927"/>
    </source>
</evidence>
<feature type="domain" description="Peptidase M16 C-terminal" evidence="13">
    <location>
        <begin position="366"/>
        <end position="486"/>
    </location>
</feature>
<dbReference type="GO" id="GO:0046872">
    <property type="term" value="F:metal ion binding"/>
    <property type="evidence" value="ECO:0007669"/>
    <property type="project" value="InterPro"/>
</dbReference>
<dbReference type="Gene3D" id="3.30.830.10">
    <property type="entry name" value="Metalloenzyme, LuxS/M16 peptidase-like"/>
    <property type="match status" value="2"/>
</dbReference>
<dbReference type="Proteomes" id="UP000192927">
    <property type="component" value="Unassembled WGS sequence"/>
</dbReference>
<evidence type="ECO:0000259" key="12">
    <source>
        <dbReference type="Pfam" id="PF00675"/>
    </source>
</evidence>
<dbReference type="InterPro" id="IPR050361">
    <property type="entry name" value="MPP/UQCRC_Complex"/>
</dbReference>
<dbReference type="EMBL" id="FWEW01001285">
    <property type="protein sequence ID" value="SLM36706.1"/>
    <property type="molecule type" value="Genomic_DNA"/>
</dbReference>
<dbReference type="GO" id="GO:0004222">
    <property type="term" value="F:metalloendopeptidase activity"/>
    <property type="evidence" value="ECO:0007669"/>
    <property type="project" value="InterPro"/>
</dbReference>
<organism evidence="14 15">
    <name type="scientific">Lasallia pustulata</name>
    <dbReference type="NCBI Taxonomy" id="136370"/>
    <lineage>
        <taxon>Eukaryota</taxon>
        <taxon>Fungi</taxon>
        <taxon>Dikarya</taxon>
        <taxon>Ascomycota</taxon>
        <taxon>Pezizomycotina</taxon>
        <taxon>Lecanoromycetes</taxon>
        <taxon>OSLEUM clade</taxon>
        <taxon>Umbilicariomycetidae</taxon>
        <taxon>Umbilicariales</taxon>
        <taxon>Umbilicariaceae</taxon>
        <taxon>Lasallia</taxon>
    </lineage>
</organism>
<dbReference type="AlphaFoldDB" id="A0A1W5D0T9"/>
<dbReference type="PANTHER" id="PTHR11851:SF49">
    <property type="entry name" value="MITOCHONDRIAL-PROCESSING PEPTIDASE SUBUNIT ALPHA"/>
    <property type="match status" value="1"/>
</dbReference>
<evidence type="ECO:0000256" key="5">
    <source>
        <dbReference type="ARBA" id="ARBA00022946"/>
    </source>
</evidence>
<comment type="subcellular location">
    <subcellularLocation>
        <location evidence="2">Mitochondrion matrix</location>
    </subcellularLocation>
</comment>
<keyword evidence="15" id="KW-1185">Reference proteome</keyword>
<evidence type="ECO:0000256" key="9">
    <source>
        <dbReference type="ARBA" id="ARBA00083075"/>
    </source>
</evidence>
<name>A0A1W5D0T9_9LECA</name>
<evidence type="ECO:0000256" key="10">
    <source>
        <dbReference type="RuleBase" id="RU004447"/>
    </source>
</evidence>
<sequence>MRAPTRALTRFSARLNPPSSQVPSRLSRGLATVAEPLGKDPTELDQVTALPNGVRVATEALPGHFSGIGVYVDAGSRYENEDLRGVSHIIDRLAFKSTSSRTSNEMLESLESLGGNIQCASSRESLMYQSASFNSAVPTTLGLLAETIRHPLITEEEVQQQLETADYEIGEIWSKPELILPELVHMAAYKDNTLGNPLLCPHERLQYINKGVIDKYRDTFFRPERMVVAFAGVSHEEAVKLTEKYFGDMQKNPAPILSGVGLETSFTDSATSSSDSSFSSSPAQISSYSSPATTPSSSPSQSSKLLSKIPFFKSLSTCASNHASVSSFDPPQSSFSPLDLNIPAHYTGGFLSLPPIPPPANPALPRLSHIHLAFEALPILSTDIYALATLQTLLGGGGSFSAGGPGKGMYSRLYTNVLNQHGWVESCVAFNHSYTDSGLFGISASCRPSKVSQMLEVMCRELQALTLDTGFSALQAAEVNRAKNQLRSSLLMNLESRMVELEDLGRQVQVHGRKLGVKEMCRKIDELTVQDLRRVARKVVGGLVRNVGKGSGAPTVILQEGDEEGVKRRDFGWTEIQERIGRWKLGRR</sequence>
<evidence type="ECO:0000256" key="1">
    <source>
        <dbReference type="ARBA" id="ARBA00002123"/>
    </source>
</evidence>
<dbReference type="GO" id="GO:0005759">
    <property type="term" value="C:mitochondrial matrix"/>
    <property type="evidence" value="ECO:0007669"/>
    <property type="project" value="UniProtKB-SubCell"/>
</dbReference>
<feature type="region of interest" description="Disordered" evidence="11">
    <location>
        <begin position="271"/>
        <end position="301"/>
    </location>
</feature>
<keyword evidence="5" id="KW-0809">Transit peptide</keyword>
<evidence type="ECO:0000256" key="8">
    <source>
        <dbReference type="ARBA" id="ARBA00032315"/>
    </source>
</evidence>
<dbReference type="SUPFAM" id="SSF63411">
    <property type="entry name" value="LuxS/MPP-like metallohydrolase"/>
    <property type="match status" value="2"/>
</dbReference>
<dbReference type="Pfam" id="PF05193">
    <property type="entry name" value="Peptidase_M16_C"/>
    <property type="match status" value="2"/>
</dbReference>
<evidence type="ECO:0000313" key="14">
    <source>
        <dbReference type="EMBL" id="SLM36706.1"/>
    </source>
</evidence>
<comment type="function">
    <text evidence="1">Substrate recognition and binding subunit of the essential mitochondrial processing protease (MPP), which cleaves the mitochondrial sequence off newly imported precursors proteins.</text>
</comment>
<evidence type="ECO:0000256" key="4">
    <source>
        <dbReference type="ARBA" id="ARBA00016741"/>
    </source>
</evidence>
<accession>A0A1W5D0T9</accession>
<evidence type="ECO:0000256" key="11">
    <source>
        <dbReference type="SAM" id="MobiDB-lite"/>
    </source>
</evidence>
<dbReference type="InterPro" id="IPR001431">
    <property type="entry name" value="Pept_M16_Zn_BS"/>
</dbReference>
<evidence type="ECO:0000259" key="13">
    <source>
        <dbReference type="Pfam" id="PF05193"/>
    </source>
</evidence>
<dbReference type="InterPro" id="IPR007863">
    <property type="entry name" value="Peptidase_M16_C"/>
</dbReference>
<evidence type="ECO:0000256" key="3">
    <source>
        <dbReference type="ARBA" id="ARBA00007261"/>
    </source>
</evidence>
<dbReference type="InterPro" id="IPR011249">
    <property type="entry name" value="Metalloenz_LuxS/M16"/>
</dbReference>
<evidence type="ECO:0000256" key="7">
    <source>
        <dbReference type="ARBA" id="ARBA00030006"/>
    </source>
</evidence>
<dbReference type="FunFam" id="3.30.830.10:FF:000023">
    <property type="entry name" value="Mitochondrial processing peptidase alpha subunit"/>
    <property type="match status" value="1"/>
</dbReference>
<evidence type="ECO:0000256" key="2">
    <source>
        <dbReference type="ARBA" id="ARBA00004305"/>
    </source>
</evidence>
<feature type="domain" description="Peptidase M16 C-terminal" evidence="13">
    <location>
        <begin position="208"/>
        <end position="258"/>
    </location>
</feature>
<keyword evidence="6" id="KW-0496">Mitochondrion</keyword>
<reference evidence="15" key="1">
    <citation type="submission" date="2017-03" db="EMBL/GenBank/DDBJ databases">
        <authorList>
            <person name="Sharma R."/>
            <person name="Thines M."/>
        </authorList>
    </citation>
    <scope>NUCLEOTIDE SEQUENCE [LARGE SCALE GENOMIC DNA]</scope>
</reference>
<proteinExistence type="inferred from homology"/>
<feature type="domain" description="Peptidase M16 N-terminal" evidence="12">
    <location>
        <begin position="55"/>
        <end position="201"/>
    </location>
</feature>
<dbReference type="Pfam" id="PF00675">
    <property type="entry name" value="Peptidase_M16"/>
    <property type="match status" value="1"/>
</dbReference>
<protein>
    <recommendedName>
        <fullName evidence="4">Mitochondrial-processing peptidase subunit alpha</fullName>
    </recommendedName>
    <alternativeName>
        <fullName evidence="7">Alpha-MPP</fullName>
    </alternativeName>
    <alternativeName>
        <fullName evidence="8">Inactive zinc metalloprotease alpha</fullName>
    </alternativeName>
    <alternativeName>
        <fullName evidence="9">Matrix processing peptidase</fullName>
    </alternativeName>
</protein>